<dbReference type="Pfam" id="PF13976">
    <property type="entry name" value="gag_pre-integrs"/>
    <property type="match status" value="1"/>
</dbReference>
<feature type="compositionally biased region" description="Basic and acidic residues" evidence="2">
    <location>
        <begin position="755"/>
        <end position="767"/>
    </location>
</feature>
<evidence type="ECO:0000256" key="2">
    <source>
        <dbReference type="SAM" id="MobiDB-lite"/>
    </source>
</evidence>
<evidence type="ECO:0000313" key="6">
    <source>
        <dbReference type="EMBL" id="GEU56576.1"/>
    </source>
</evidence>
<protein>
    <recommendedName>
        <fullName evidence="7">Retrovirus-related Pol polyprotein from transposon TNT 1-94</fullName>
    </recommendedName>
</protein>
<name>A0A6L2L4R5_TANCI</name>
<dbReference type="InterPro" id="IPR025724">
    <property type="entry name" value="GAG-pre-integrase_dom"/>
</dbReference>
<dbReference type="SUPFAM" id="SSF56672">
    <property type="entry name" value="DNA/RNA polymerases"/>
    <property type="match status" value="1"/>
</dbReference>
<sequence length="1516" mass="174445">MSTQQDIYAVGSENRPPMLNKENYAPWSSRLLRYAKSRPNEKFIHNLIINGPYVRRMILEPGDPNREVPVNETFHVQADDELTEKELKQIEADDQAIQTILLGLPEDIYAAEKKAKLFNEWERFTSNNEESIESYYHCFLKLMNDLKRNKHFPKMIVMLNQDQLSFNQSYLQQPLLNPKDITDPTTTMNMVLALMAKVFKLNYSTSTNNNHRISSNPRNMQIAQPGNLNGYNDVQNVRNQVIQNAVQNPRVQNIRNQNGLIGVPGNANQNLNRNGNLVAARVEGNVAGHNGNYISVEQSEGIVEQHHANVEEARALYDSLCHNLEIEVEKVNTVNLKCKETNAELTTEITRFKNQEKCFEISQEKYDKLERCYQKFVYQEQCLSKKINALHLSSGKQIMTLNEEILDLNKKLSKEKSTVSFLLEEKKKLKSDFKIHEDELLDKQIQLEKRIKELDNILVKAGQSIQMIHMLSPKPDLFYHTKQKMALVYQNPFYLKQAQKKQQSLYDGKVLFEKHDPPVVHDLEETLMTIETHNWSSSTHQELYKIVKDENFPIVNQVEARVQNFKIQFLKKAAKFVGDFKSLAKEADASFAKHKALELEIKCLLKPVISQDIMSVVQNNSVVDTSNLQTELERTKECFENCIIKKENEYAKLWNDWYKKCEECKFDKISYDKAYNDMQQKIKWLQAQLGDLKGKRVDNTKTRRPQPKSNTKNDRVPSASKSSCNKNKGVEVEEHHRNLLLSKNKKHISSACNNEQKENVSIKENQKKQKPKVKKTKNVRFIKRLATPKPSKPRSFLRWSPTGRLSDLKGKIITSSESESQSDCSSGDNACTSNPLEPTIKRFPKSTFSLAGIQLCLWVYFVEGLGHNLFSVGQLCDSDLEVAFRRNTCFVRNLKGVDLLSGNQTKNLYTINLHDMASASPICLMARASSTKSWLWHQHLSHLNFDTINNLSKNDLVLGLPKFKYHKEHLCSSCDQGKRKRASHPPKPVPNSRQRLHLLHMDLCGLIRIARINGKRYVLTLVEAARTMLIFSREPLFLWAEVIAAARFTQNRSIIHRRFNKTPYELINNKKLDISFLHVFGDLCYPKNARKDIGKLGAKGDIGFFIGYSADSRAYRIYNRRTKKIIKTMNVSFDELSAMDFEQCSSKPGLQSMTSGQISSGLDLTYAPSTITTQQPTKGELDLLFEAMYDDYIGGQPSAASRTDSAAQAHQSRLVVRGYRQEEGLDFEESFTPVARMEAIRIFLAYAAHKSFIVFQIDVKTAFLHEMLKEDMYVCQPEGFIDADHPSHVYTLKKALYGLKQALRAWYDELSTFLLQNHFFKGTIDPTLFIRRFDDDILVVQVYVDDIIFGSTHPRPDIVDATCLYARYQAKPTEKHLKEVKRIFRYLWGTVNTGLWYTKDSGFELTGFSNANYAGCKDTYKSTFEYVSLSACCAQVLWMRTELTDYGFHFKKIPICCDLKSAIAISCNPVQHSRTKHIIFRYHFIKEHVEKGTIELYFVKTDYQLADIFTKALPAD</sequence>
<dbReference type="CDD" id="cd09272">
    <property type="entry name" value="RNase_HI_RT_Ty1"/>
    <property type="match status" value="1"/>
</dbReference>
<evidence type="ECO:0000259" key="4">
    <source>
        <dbReference type="Pfam" id="PF13976"/>
    </source>
</evidence>
<evidence type="ECO:0000259" key="3">
    <source>
        <dbReference type="Pfam" id="PF07727"/>
    </source>
</evidence>
<keyword evidence="1" id="KW-0175">Coiled coil</keyword>
<dbReference type="Pfam" id="PF07727">
    <property type="entry name" value="RVT_2"/>
    <property type="match status" value="1"/>
</dbReference>
<dbReference type="InterPro" id="IPR013103">
    <property type="entry name" value="RVT_2"/>
</dbReference>
<feature type="domain" description="Reverse transcriptase Ty1/copia-type" evidence="3">
    <location>
        <begin position="1206"/>
        <end position="1351"/>
    </location>
</feature>
<dbReference type="PANTHER" id="PTHR11439">
    <property type="entry name" value="GAG-POL-RELATED RETROTRANSPOSON"/>
    <property type="match status" value="1"/>
</dbReference>
<dbReference type="InterPro" id="IPR043502">
    <property type="entry name" value="DNA/RNA_pol_sf"/>
</dbReference>
<evidence type="ECO:0000256" key="1">
    <source>
        <dbReference type="SAM" id="Coils"/>
    </source>
</evidence>
<dbReference type="PANTHER" id="PTHR11439:SF495">
    <property type="entry name" value="REVERSE TRANSCRIPTASE, RNA-DEPENDENT DNA POLYMERASE-RELATED"/>
    <property type="match status" value="1"/>
</dbReference>
<feature type="coiled-coil region" evidence="1">
    <location>
        <begin position="398"/>
        <end position="457"/>
    </location>
</feature>
<dbReference type="EMBL" id="BKCJ010003684">
    <property type="protein sequence ID" value="GEU56576.1"/>
    <property type="molecule type" value="Genomic_DNA"/>
</dbReference>
<feature type="domain" description="Retroviral polymerase SH3-like" evidence="5">
    <location>
        <begin position="1083"/>
        <end position="1143"/>
    </location>
</feature>
<feature type="domain" description="GAG-pre-integrase" evidence="4">
    <location>
        <begin position="907"/>
        <end position="978"/>
    </location>
</feature>
<accession>A0A6L2L4R5</accession>
<evidence type="ECO:0000259" key="5">
    <source>
        <dbReference type="Pfam" id="PF25597"/>
    </source>
</evidence>
<feature type="region of interest" description="Disordered" evidence="2">
    <location>
        <begin position="695"/>
        <end position="733"/>
    </location>
</feature>
<dbReference type="InterPro" id="IPR057670">
    <property type="entry name" value="SH3_retrovirus"/>
</dbReference>
<organism evidence="6">
    <name type="scientific">Tanacetum cinerariifolium</name>
    <name type="common">Dalmatian daisy</name>
    <name type="synonym">Chrysanthemum cinerariifolium</name>
    <dbReference type="NCBI Taxonomy" id="118510"/>
    <lineage>
        <taxon>Eukaryota</taxon>
        <taxon>Viridiplantae</taxon>
        <taxon>Streptophyta</taxon>
        <taxon>Embryophyta</taxon>
        <taxon>Tracheophyta</taxon>
        <taxon>Spermatophyta</taxon>
        <taxon>Magnoliopsida</taxon>
        <taxon>eudicotyledons</taxon>
        <taxon>Gunneridae</taxon>
        <taxon>Pentapetalae</taxon>
        <taxon>asterids</taxon>
        <taxon>campanulids</taxon>
        <taxon>Asterales</taxon>
        <taxon>Asteraceae</taxon>
        <taxon>Asteroideae</taxon>
        <taxon>Anthemideae</taxon>
        <taxon>Anthemidinae</taxon>
        <taxon>Tanacetum</taxon>
    </lineage>
</organism>
<proteinExistence type="predicted"/>
<evidence type="ECO:0008006" key="7">
    <source>
        <dbReference type="Google" id="ProtNLM"/>
    </source>
</evidence>
<comment type="caution">
    <text evidence="6">The sequence shown here is derived from an EMBL/GenBank/DDBJ whole genome shotgun (WGS) entry which is preliminary data.</text>
</comment>
<feature type="region of interest" description="Disordered" evidence="2">
    <location>
        <begin position="753"/>
        <end position="776"/>
    </location>
</feature>
<gene>
    <name evidence="6" type="ORF">Tci_028554</name>
</gene>
<dbReference type="Pfam" id="PF25597">
    <property type="entry name" value="SH3_retrovirus"/>
    <property type="match status" value="1"/>
</dbReference>
<reference evidence="6" key="1">
    <citation type="journal article" date="2019" name="Sci. Rep.">
        <title>Draft genome of Tanacetum cinerariifolium, the natural source of mosquito coil.</title>
        <authorList>
            <person name="Yamashiro T."/>
            <person name="Shiraishi A."/>
            <person name="Satake H."/>
            <person name="Nakayama K."/>
        </authorList>
    </citation>
    <scope>NUCLEOTIDE SEQUENCE</scope>
</reference>